<dbReference type="PANTHER" id="PTHR13275:SF4">
    <property type="entry name" value="VACUOLAR PROTEIN SORTING-ASSOCIATED PROTEIN 72 HOMOLOG"/>
    <property type="match status" value="1"/>
</dbReference>
<gene>
    <name evidence="5" type="ORF">PSYICH_LOCUS9700</name>
</gene>
<dbReference type="OrthoDB" id="78296at2759"/>
<organism evidence="5 6">
    <name type="scientific">Psylliodes chrysocephalus</name>
    <dbReference type="NCBI Taxonomy" id="3402493"/>
    <lineage>
        <taxon>Eukaryota</taxon>
        <taxon>Metazoa</taxon>
        <taxon>Ecdysozoa</taxon>
        <taxon>Arthropoda</taxon>
        <taxon>Hexapoda</taxon>
        <taxon>Insecta</taxon>
        <taxon>Pterygota</taxon>
        <taxon>Neoptera</taxon>
        <taxon>Endopterygota</taxon>
        <taxon>Coleoptera</taxon>
        <taxon>Polyphaga</taxon>
        <taxon>Cucujiformia</taxon>
        <taxon>Chrysomeloidea</taxon>
        <taxon>Chrysomelidae</taxon>
        <taxon>Galerucinae</taxon>
        <taxon>Alticini</taxon>
        <taxon>Psylliodes</taxon>
    </lineage>
</organism>
<feature type="domain" description="Vps72/YL1 C-terminal" evidence="4">
    <location>
        <begin position="275"/>
        <end position="304"/>
    </location>
</feature>
<name>A0A9P0GA69_9CUCU</name>
<comment type="similarity">
    <text evidence="1">Belongs to the VPS72/YL1 family.</text>
</comment>
<evidence type="ECO:0000256" key="1">
    <source>
        <dbReference type="ARBA" id="ARBA00006832"/>
    </source>
</evidence>
<sequence>MQRDRRANAGNRMFKLLDEEEECQDDFYKQNYGGFQETASDNEYEAVDDDEDVVDSDFSIDENDEPVSDTEGDETQKKKRRLVTKAYKEPIQKNEKPKLPKLPKCSSSVPSSKVKRSSSIGSESFGRKSVRKSTLARTAETAQRVKVRDLEQRKKVKKQVAEEWIPTQEELLEEAKITEEENIKSLERYQKLENEKKAKRPLKKNYSGPMIQYRSTRMPIIEEIIVNDSDIKQENIKSEKKYCERTFITVLNDPNDIIFKKAFNIKPPPLLPKKLKCAVTGKPAKYVDPVTCVPYHSSTCLKIIRMAYYDYLEHNGDKNNSMVAEFLRWLSQNKKRLRNELVLPEQKLYF</sequence>
<dbReference type="InterPro" id="IPR013272">
    <property type="entry name" value="Vps72/YL1_C"/>
</dbReference>
<proteinExistence type="inferred from homology"/>
<dbReference type="EMBL" id="OV651815">
    <property type="protein sequence ID" value="CAH1107974.1"/>
    <property type="molecule type" value="Genomic_DNA"/>
</dbReference>
<evidence type="ECO:0000256" key="2">
    <source>
        <dbReference type="ARBA" id="ARBA00020000"/>
    </source>
</evidence>
<evidence type="ECO:0000256" key="3">
    <source>
        <dbReference type="SAM" id="MobiDB-lite"/>
    </source>
</evidence>
<dbReference type="Pfam" id="PF08265">
    <property type="entry name" value="YL1_C"/>
    <property type="match status" value="1"/>
</dbReference>
<feature type="compositionally biased region" description="Basic and acidic residues" evidence="3">
    <location>
        <begin position="86"/>
        <end position="98"/>
    </location>
</feature>
<evidence type="ECO:0000313" key="6">
    <source>
        <dbReference type="Proteomes" id="UP001153636"/>
    </source>
</evidence>
<protein>
    <recommendedName>
        <fullName evidence="2">Vacuolar protein sorting-associated protein 72 homolog</fullName>
    </recommendedName>
</protein>
<dbReference type="Proteomes" id="UP001153636">
    <property type="component" value="Chromosome 3"/>
</dbReference>
<evidence type="ECO:0000259" key="4">
    <source>
        <dbReference type="SMART" id="SM00993"/>
    </source>
</evidence>
<dbReference type="Pfam" id="PF05764">
    <property type="entry name" value="YL1"/>
    <property type="match status" value="1"/>
</dbReference>
<dbReference type="GO" id="GO:0005634">
    <property type="term" value="C:nucleus"/>
    <property type="evidence" value="ECO:0007669"/>
    <property type="project" value="TreeGrafter"/>
</dbReference>
<dbReference type="InterPro" id="IPR046757">
    <property type="entry name" value="YL1_N"/>
</dbReference>
<feature type="compositionally biased region" description="Acidic residues" evidence="3">
    <location>
        <begin position="40"/>
        <end position="73"/>
    </location>
</feature>
<keyword evidence="6" id="KW-1185">Reference proteome</keyword>
<feature type="compositionally biased region" description="Low complexity" evidence="3">
    <location>
        <begin position="102"/>
        <end position="112"/>
    </location>
</feature>
<dbReference type="SMART" id="SM00993">
    <property type="entry name" value="YL1_C"/>
    <property type="match status" value="1"/>
</dbReference>
<dbReference type="AlphaFoldDB" id="A0A9P0GA69"/>
<accession>A0A9P0GA69</accession>
<dbReference type="PANTHER" id="PTHR13275">
    <property type="entry name" value="YL-1 PROTEIN TRANSCRIPTION FACTOR-LIKE 1"/>
    <property type="match status" value="1"/>
</dbReference>
<feature type="region of interest" description="Disordered" evidence="3">
    <location>
        <begin position="32"/>
        <end position="142"/>
    </location>
</feature>
<reference evidence="5" key="1">
    <citation type="submission" date="2022-01" db="EMBL/GenBank/DDBJ databases">
        <authorList>
            <person name="King R."/>
        </authorList>
    </citation>
    <scope>NUCLEOTIDE SEQUENCE</scope>
</reference>
<evidence type="ECO:0000313" key="5">
    <source>
        <dbReference type="EMBL" id="CAH1107974.1"/>
    </source>
</evidence>